<dbReference type="AlphaFoldDB" id="A0A2P5EF27"/>
<organism evidence="2 3">
    <name type="scientific">Trema orientale</name>
    <name type="common">Charcoal tree</name>
    <name type="synonym">Celtis orientalis</name>
    <dbReference type="NCBI Taxonomy" id="63057"/>
    <lineage>
        <taxon>Eukaryota</taxon>
        <taxon>Viridiplantae</taxon>
        <taxon>Streptophyta</taxon>
        <taxon>Embryophyta</taxon>
        <taxon>Tracheophyta</taxon>
        <taxon>Spermatophyta</taxon>
        <taxon>Magnoliopsida</taxon>
        <taxon>eudicotyledons</taxon>
        <taxon>Gunneridae</taxon>
        <taxon>Pentapetalae</taxon>
        <taxon>rosids</taxon>
        <taxon>fabids</taxon>
        <taxon>Rosales</taxon>
        <taxon>Cannabaceae</taxon>
        <taxon>Trema</taxon>
    </lineage>
</organism>
<evidence type="ECO:0000313" key="3">
    <source>
        <dbReference type="Proteomes" id="UP000237000"/>
    </source>
</evidence>
<name>A0A2P5EF27_TREOI</name>
<evidence type="ECO:0000256" key="1">
    <source>
        <dbReference type="SAM" id="MobiDB-lite"/>
    </source>
</evidence>
<reference evidence="3" key="1">
    <citation type="submission" date="2016-06" db="EMBL/GenBank/DDBJ databases">
        <title>Parallel loss of symbiosis genes in relatives of nitrogen-fixing non-legume Parasponia.</title>
        <authorList>
            <person name="Van Velzen R."/>
            <person name="Holmer R."/>
            <person name="Bu F."/>
            <person name="Rutten L."/>
            <person name="Van Zeijl A."/>
            <person name="Liu W."/>
            <person name="Santuari L."/>
            <person name="Cao Q."/>
            <person name="Sharma T."/>
            <person name="Shen D."/>
            <person name="Roswanjaya Y."/>
            <person name="Wardhani T."/>
            <person name="Kalhor M.S."/>
            <person name="Jansen J."/>
            <person name="Van den Hoogen J."/>
            <person name="Gungor B."/>
            <person name="Hartog M."/>
            <person name="Hontelez J."/>
            <person name="Verver J."/>
            <person name="Yang W.-C."/>
            <person name="Schijlen E."/>
            <person name="Repin R."/>
            <person name="Schilthuizen M."/>
            <person name="Schranz E."/>
            <person name="Heidstra R."/>
            <person name="Miyata K."/>
            <person name="Fedorova E."/>
            <person name="Kohlen W."/>
            <person name="Bisseling T."/>
            <person name="Smit S."/>
            <person name="Geurts R."/>
        </authorList>
    </citation>
    <scope>NUCLEOTIDE SEQUENCE [LARGE SCALE GENOMIC DNA]</scope>
    <source>
        <strain evidence="3">cv. RG33-2</strain>
    </source>
</reference>
<accession>A0A2P5EF27</accession>
<comment type="caution">
    <text evidence="2">The sequence shown here is derived from an EMBL/GenBank/DDBJ whole genome shotgun (WGS) entry which is preliminary data.</text>
</comment>
<dbReference type="EMBL" id="JXTC01000167">
    <property type="protein sequence ID" value="PON84122.1"/>
    <property type="molecule type" value="Genomic_DNA"/>
</dbReference>
<proteinExistence type="predicted"/>
<dbReference type="InParanoid" id="A0A2P5EF27"/>
<gene>
    <name evidence="2" type="ORF">TorRG33x02_200200</name>
</gene>
<feature type="region of interest" description="Disordered" evidence="1">
    <location>
        <begin position="1"/>
        <end position="34"/>
    </location>
</feature>
<sequence>MRDLRERERKKFRRRATAALATRHASPCPSLVADEDTPAIPAVKRCWSPKNGVFKDSSHHSVFRSSDLLS</sequence>
<keyword evidence="3" id="KW-1185">Reference proteome</keyword>
<dbReference type="Proteomes" id="UP000237000">
    <property type="component" value="Unassembled WGS sequence"/>
</dbReference>
<protein>
    <submittedName>
        <fullName evidence="2">Uncharacterized protein</fullName>
    </submittedName>
</protein>
<evidence type="ECO:0000313" key="2">
    <source>
        <dbReference type="EMBL" id="PON84122.1"/>
    </source>
</evidence>